<keyword evidence="2" id="KW-1185">Reference proteome</keyword>
<accession>A0AAN7C153</accession>
<dbReference type="AlphaFoldDB" id="A0AAN7C153"/>
<evidence type="ECO:0000313" key="1">
    <source>
        <dbReference type="EMBL" id="KAK4232897.1"/>
    </source>
</evidence>
<reference evidence="1" key="2">
    <citation type="submission" date="2023-05" db="EMBL/GenBank/DDBJ databases">
        <authorList>
            <consortium name="Lawrence Berkeley National Laboratory"/>
            <person name="Steindorff A."/>
            <person name="Hensen N."/>
            <person name="Bonometti L."/>
            <person name="Westerberg I."/>
            <person name="Brannstrom I.O."/>
            <person name="Guillou S."/>
            <person name="Cros-Aarteil S."/>
            <person name="Calhoun S."/>
            <person name="Haridas S."/>
            <person name="Kuo A."/>
            <person name="Mondo S."/>
            <person name="Pangilinan J."/>
            <person name="Riley R."/>
            <person name="Labutti K."/>
            <person name="Andreopoulos B."/>
            <person name="Lipzen A."/>
            <person name="Chen C."/>
            <person name="Yanf M."/>
            <person name="Daum C."/>
            <person name="Ng V."/>
            <person name="Clum A."/>
            <person name="Ohm R."/>
            <person name="Martin F."/>
            <person name="Silar P."/>
            <person name="Natvig D."/>
            <person name="Lalanne C."/>
            <person name="Gautier V."/>
            <person name="Ament-Velasquez S.L."/>
            <person name="Kruys A."/>
            <person name="Hutchinson M.I."/>
            <person name="Powell A.J."/>
            <person name="Barry K."/>
            <person name="Miller A.N."/>
            <person name="Grigoriev I.V."/>
            <person name="Debuchy R."/>
            <person name="Gladieux P."/>
            <person name="Thoren M.H."/>
            <person name="Johannesson H."/>
        </authorList>
    </citation>
    <scope>NUCLEOTIDE SEQUENCE</scope>
    <source>
        <strain evidence="1">CBS 532.94</strain>
    </source>
</reference>
<evidence type="ECO:0000313" key="2">
    <source>
        <dbReference type="Proteomes" id="UP001303760"/>
    </source>
</evidence>
<comment type="caution">
    <text evidence="1">The sequence shown here is derived from an EMBL/GenBank/DDBJ whole genome shotgun (WGS) entry which is preliminary data.</text>
</comment>
<gene>
    <name evidence="1" type="ORF">C8A03DRAFT_39443</name>
</gene>
<protein>
    <submittedName>
        <fullName evidence="1">Uncharacterized protein</fullName>
    </submittedName>
</protein>
<dbReference type="Proteomes" id="UP001303760">
    <property type="component" value="Unassembled WGS sequence"/>
</dbReference>
<proteinExistence type="predicted"/>
<name>A0AAN7C153_9PEZI</name>
<dbReference type="EMBL" id="MU860786">
    <property type="protein sequence ID" value="KAK4232897.1"/>
    <property type="molecule type" value="Genomic_DNA"/>
</dbReference>
<organism evidence="1 2">
    <name type="scientific">Achaetomium macrosporum</name>
    <dbReference type="NCBI Taxonomy" id="79813"/>
    <lineage>
        <taxon>Eukaryota</taxon>
        <taxon>Fungi</taxon>
        <taxon>Dikarya</taxon>
        <taxon>Ascomycota</taxon>
        <taxon>Pezizomycotina</taxon>
        <taxon>Sordariomycetes</taxon>
        <taxon>Sordariomycetidae</taxon>
        <taxon>Sordariales</taxon>
        <taxon>Chaetomiaceae</taxon>
        <taxon>Achaetomium</taxon>
    </lineage>
</organism>
<reference evidence="1" key="1">
    <citation type="journal article" date="2023" name="Mol. Phylogenet. Evol.">
        <title>Genome-scale phylogeny and comparative genomics of the fungal order Sordariales.</title>
        <authorList>
            <person name="Hensen N."/>
            <person name="Bonometti L."/>
            <person name="Westerberg I."/>
            <person name="Brannstrom I.O."/>
            <person name="Guillou S."/>
            <person name="Cros-Aarteil S."/>
            <person name="Calhoun S."/>
            <person name="Haridas S."/>
            <person name="Kuo A."/>
            <person name="Mondo S."/>
            <person name="Pangilinan J."/>
            <person name="Riley R."/>
            <person name="LaButti K."/>
            <person name="Andreopoulos B."/>
            <person name="Lipzen A."/>
            <person name="Chen C."/>
            <person name="Yan M."/>
            <person name="Daum C."/>
            <person name="Ng V."/>
            <person name="Clum A."/>
            <person name="Steindorff A."/>
            <person name="Ohm R.A."/>
            <person name="Martin F."/>
            <person name="Silar P."/>
            <person name="Natvig D.O."/>
            <person name="Lalanne C."/>
            <person name="Gautier V."/>
            <person name="Ament-Velasquez S.L."/>
            <person name="Kruys A."/>
            <person name="Hutchinson M.I."/>
            <person name="Powell A.J."/>
            <person name="Barry K."/>
            <person name="Miller A.N."/>
            <person name="Grigoriev I.V."/>
            <person name="Debuchy R."/>
            <person name="Gladieux P."/>
            <person name="Hiltunen Thoren M."/>
            <person name="Johannesson H."/>
        </authorList>
    </citation>
    <scope>NUCLEOTIDE SEQUENCE</scope>
    <source>
        <strain evidence="1">CBS 532.94</strain>
    </source>
</reference>
<sequence>MAAEVLTALDQPNSTAATVGDLPAWWPRRASSSLDTTIVADRCAQAQGWTYLALQHIDPVFAIPAASAACFLAVATLPTTSDYVTRIHADEYSCLPPMGCPSARDLKIIELDCIRAQPAHPGRRPVDEAQRVRAHLE</sequence>